<protein>
    <submittedName>
        <fullName evidence="1">Uncharacterized protein</fullName>
    </submittedName>
</protein>
<proteinExistence type="predicted"/>
<evidence type="ECO:0000313" key="1">
    <source>
        <dbReference type="EMBL" id="KAK3732101.1"/>
    </source>
</evidence>
<comment type="caution">
    <text evidence="1">The sequence shown here is derived from an EMBL/GenBank/DDBJ whole genome shotgun (WGS) entry which is preliminary data.</text>
</comment>
<dbReference type="EMBL" id="JAWDGP010006980">
    <property type="protein sequence ID" value="KAK3732101.1"/>
    <property type="molecule type" value="Genomic_DNA"/>
</dbReference>
<gene>
    <name evidence="1" type="ORF">RRG08_026486</name>
</gene>
<keyword evidence="2" id="KW-1185">Reference proteome</keyword>
<accession>A0AAE1CSP7</accession>
<dbReference type="Proteomes" id="UP001283361">
    <property type="component" value="Unassembled WGS sequence"/>
</dbReference>
<reference evidence="1" key="1">
    <citation type="journal article" date="2023" name="G3 (Bethesda)">
        <title>A reference genome for the long-term kleptoplast-retaining sea slug Elysia crispata morphotype clarki.</title>
        <authorList>
            <person name="Eastman K.E."/>
            <person name="Pendleton A.L."/>
            <person name="Shaikh M.A."/>
            <person name="Suttiyut T."/>
            <person name="Ogas R."/>
            <person name="Tomko P."/>
            <person name="Gavelis G."/>
            <person name="Widhalm J.R."/>
            <person name="Wisecaver J.H."/>
        </authorList>
    </citation>
    <scope>NUCLEOTIDE SEQUENCE</scope>
    <source>
        <strain evidence="1">ECLA1</strain>
    </source>
</reference>
<dbReference type="AlphaFoldDB" id="A0AAE1CSP7"/>
<organism evidence="1 2">
    <name type="scientific">Elysia crispata</name>
    <name type="common">lettuce slug</name>
    <dbReference type="NCBI Taxonomy" id="231223"/>
    <lineage>
        <taxon>Eukaryota</taxon>
        <taxon>Metazoa</taxon>
        <taxon>Spiralia</taxon>
        <taxon>Lophotrochozoa</taxon>
        <taxon>Mollusca</taxon>
        <taxon>Gastropoda</taxon>
        <taxon>Heterobranchia</taxon>
        <taxon>Euthyneura</taxon>
        <taxon>Panpulmonata</taxon>
        <taxon>Sacoglossa</taxon>
        <taxon>Placobranchoidea</taxon>
        <taxon>Plakobranchidae</taxon>
        <taxon>Elysia</taxon>
    </lineage>
</organism>
<sequence>MAKTRNHSIFSCSSRIPLMLITYFDIQLEATRAAVHGGLTTSPGSVMEEACLTRSGNEKLICGHWLQLGTKVLILDHSTSDMDRDDTSAGPERAIKQRKVIGVQIALAK</sequence>
<name>A0AAE1CSP7_9GAST</name>
<evidence type="ECO:0000313" key="2">
    <source>
        <dbReference type="Proteomes" id="UP001283361"/>
    </source>
</evidence>